<dbReference type="InterPro" id="IPR029065">
    <property type="entry name" value="Enolase_C-like"/>
</dbReference>
<protein>
    <submittedName>
        <fullName evidence="5">Mandelate racemase/muconate lactonizing enzyme family protein</fullName>
    </submittedName>
</protein>
<dbReference type="PANTHER" id="PTHR13794">
    <property type="entry name" value="ENOLASE SUPERFAMILY, MANDELATE RACEMASE"/>
    <property type="match status" value="1"/>
</dbReference>
<dbReference type="PANTHER" id="PTHR13794:SF58">
    <property type="entry name" value="MITOCHONDRIAL ENOLASE SUPERFAMILY MEMBER 1"/>
    <property type="match status" value="1"/>
</dbReference>
<dbReference type="GO" id="GO:0016836">
    <property type="term" value="F:hydro-lyase activity"/>
    <property type="evidence" value="ECO:0007669"/>
    <property type="project" value="TreeGrafter"/>
</dbReference>
<organism evidence="5 6">
    <name type="scientific">Raoultella planticola</name>
    <name type="common">Klebsiella planticola</name>
    <dbReference type="NCBI Taxonomy" id="575"/>
    <lineage>
        <taxon>Bacteria</taxon>
        <taxon>Pseudomonadati</taxon>
        <taxon>Pseudomonadota</taxon>
        <taxon>Gammaproteobacteria</taxon>
        <taxon>Enterobacterales</taxon>
        <taxon>Enterobacteriaceae</taxon>
        <taxon>Klebsiella/Raoultella group</taxon>
        <taxon>Raoultella</taxon>
    </lineage>
</organism>
<keyword evidence="3" id="KW-0460">Magnesium</keyword>
<dbReference type="Gene3D" id="3.20.20.120">
    <property type="entry name" value="Enolase-like C-terminal domain"/>
    <property type="match status" value="1"/>
</dbReference>
<name>A0A443VNR7_RAOPL</name>
<dbReference type="Proteomes" id="UP000288843">
    <property type="component" value="Unassembled WGS sequence"/>
</dbReference>
<gene>
    <name evidence="5" type="ORF">DN603_10665</name>
</gene>
<dbReference type="Gene3D" id="3.30.390.10">
    <property type="entry name" value="Enolase-like, N-terminal domain"/>
    <property type="match status" value="1"/>
</dbReference>
<dbReference type="InterPro" id="IPR013341">
    <property type="entry name" value="Mandelate_racemase_N_dom"/>
</dbReference>
<reference evidence="5 6" key="1">
    <citation type="submission" date="2018-06" db="EMBL/GenBank/DDBJ databases">
        <title>Carbapenemase-producing Enterobacteriaceae present in wastewater treatment plant effluent and nearby surface waters in the US.</title>
        <authorList>
            <person name="Mathys D.A."/>
            <person name="Mollenkopf D.F."/>
            <person name="Feicht S.M."/>
            <person name="Adams R.J."/>
            <person name="Albers A.L."/>
            <person name="Stuever D.M."/>
            <person name="Daniels J.B."/>
            <person name="Wittum T.E."/>
        </authorList>
    </citation>
    <scope>NUCLEOTIDE SEQUENCE [LARGE SCALE GENOMIC DNA]</scope>
    <source>
        <strain evidence="5 6">GEO_47_Down_B</strain>
    </source>
</reference>
<dbReference type="SUPFAM" id="SSF54826">
    <property type="entry name" value="Enolase N-terminal domain-like"/>
    <property type="match status" value="1"/>
</dbReference>
<sequence length="384" mass="42213">MKIEKIDIIRLAIPFDSGRKKTASAQQDYNAASSKVSKMETLLIAVHTDNGLCGWGEAFGHLINPVTFSALENAIAPFFIGKTFNSCEQLQQMMLHAEQAFHGFGRTGPVRYALSAVDIALWDLLGKAQQIPLWKLLGGKRDRIALYPSLVSYDNQPDVVAHQVSQVFNLGYDAIKLHETTREAVAAAREAVGDRARIMVDVNCPWTADEAFRQAQSWRDLDLYWLEEPVWPPEDITGLARVRRAGIPISAGENAAGDGELIQLMASGAVDIVQPSVCKVGGISAMLCLFALAHQYPVRVIPHCFYYGAGMLATAHLVALLPEETRLEVPWLQWTPALHPFLHFQPEMRLPDVPGLGFTPDAAIIAAYQIAWSQCPAAQGAHHV</sequence>
<dbReference type="Pfam" id="PF13378">
    <property type="entry name" value="MR_MLE_C"/>
    <property type="match status" value="1"/>
</dbReference>
<dbReference type="InterPro" id="IPR036849">
    <property type="entry name" value="Enolase-like_C_sf"/>
</dbReference>
<dbReference type="RefSeq" id="WP_064793925.1">
    <property type="nucleotide sequence ID" value="NZ_CADCYG010000007.1"/>
</dbReference>
<proteinExistence type="predicted"/>
<dbReference type="SFLD" id="SFLDS00001">
    <property type="entry name" value="Enolase"/>
    <property type="match status" value="1"/>
</dbReference>
<evidence type="ECO:0000259" key="4">
    <source>
        <dbReference type="SMART" id="SM00922"/>
    </source>
</evidence>
<comment type="caution">
    <text evidence="5">The sequence shown here is derived from an EMBL/GenBank/DDBJ whole genome shotgun (WGS) entry which is preliminary data.</text>
</comment>
<dbReference type="AlphaFoldDB" id="A0A443VNR7"/>
<feature type="domain" description="Mandelate racemase/muconate lactonizing enzyme C-terminal" evidence="4">
    <location>
        <begin position="157"/>
        <end position="248"/>
    </location>
</feature>
<accession>A0A443VNR7</accession>
<dbReference type="InterPro" id="IPR029017">
    <property type="entry name" value="Enolase-like_N"/>
</dbReference>
<dbReference type="CDD" id="cd03316">
    <property type="entry name" value="MR_like"/>
    <property type="match status" value="1"/>
</dbReference>
<dbReference type="SUPFAM" id="SSF51604">
    <property type="entry name" value="Enolase C-terminal domain-like"/>
    <property type="match status" value="1"/>
</dbReference>
<evidence type="ECO:0000256" key="3">
    <source>
        <dbReference type="ARBA" id="ARBA00022842"/>
    </source>
</evidence>
<dbReference type="PROSITE" id="PS00908">
    <property type="entry name" value="MR_MLE_1"/>
    <property type="match status" value="1"/>
</dbReference>
<evidence type="ECO:0000313" key="6">
    <source>
        <dbReference type="Proteomes" id="UP000288843"/>
    </source>
</evidence>
<dbReference type="InterPro" id="IPR046945">
    <property type="entry name" value="RHMD-like"/>
</dbReference>
<comment type="cofactor">
    <cofactor evidence="1">
        <name>Mg(2+)</name>
        <dbReference type="ChEBI" id="CHEBI:18420"/>
    </cofactor>
</comment>
<dbReference type="EMBL" id="QKOX01000009">
    <property type="protein sequence ID" value="RWT23082.1"/>
    <property type="molecule type" value="Genomic_DNA"/>
</dbReference>
<keyword evidence="2" id="KW-0479">Metal-binding</keyword>
<evidence type="ECO:0000256" key="2">
    <source>
        <dbReference type="ARBA" id="ARBA00022723"/>
    </source>
</evidence>
<dbReference type="SMART" id="SM00922">
    <property type="entry name" value="MR_MLE"/>
    <property type="match status" value="1"/>
</dbReference>
<dbReference type="GO" id="GO:0016052">
    <property type="term" value="P:carbohydrate catabolic process"/>
    <property type="evidence" value="ECO:0007669"/>
    <property type="project" value="TreeGrafter"/>
</dbReference>
<evidence type="ECO:0000256" key="1">
    <source>
        <dbReference type="ARBA" id="ARBA00001946"/>
    </source>
</evidence>
<dbReference type="GO" id="GO:0000287">
    <property type="term" value="F:magnesium ion binding"/>
    <property type="evidence" value="ECO:0007669"/>
    <property type="project" value="TreeGrafter"/>
</dbReference>
<dbReference type="Pfam" id="PF02746">
    <property type="entry name" value="MR_MLE_N"/>
    <property type="match status" value="1"/>
</dbReference>
<evidence type="ECO:0000313" key="5">
    <source>
        <dbReference type="EMBL" id="RWT23082.1"/>
    </source>
</evidence>
<dbReference type="InterPro" id="IPR018110">
    <property type="entry name" value="Mandel_Rmase/mucon_lact_enz_CS"/>
</dbReference>
<dbReference type="InterPro" id="IPR013342">
    <property type="entry name" value="Mandelate_racemase_C"/>
</dbReference>
<dbReference type="GO" id="GO:0009063">
    <property type="term" value="P:amino acid catabolic process"/>
    <property type="evidence" value="ECO:0007669"/>
    <property type="project" value="InterPro"/>
</dbReference>